<evidence type="ECO:0000313" key="7">
    <source>
        <dbReference type="EMBL" id="KAH3777569.1"/>
    </source>
</evidence>
<evidence type="ECO:0000256" key="5">
    <source>
        <dbReference type="ARBA" id="ARBA00023004"/>
    </source>
</evidence>
<comment type="caution">
    <text evidence="7">The sequence shown here is derived from an EMBL/GenBank/DDBJ whole genome shotgun (WGS) entry which is preliminary data.</text>
</comment>
<dbReference type="InterPro" id="IPR003819">
    <property type="entry name" value="TauD/TfdA-like"/>
</dbReference>
<dbReference type="PANTHER" id="PTHR43779:SF3">
    <property type="entry name" value="(3R)-3-[(CARBOXYMETHYL)AMINO]FATTY ACID OXYGENASE_DECARBOXYLASE"/>
    <property type="match status" value="1"/>
</dbReference>
<gene>
    <name evidence="7" type="ORF">DPMN_179016</name>
</gene>
<dbReference type="Proteomes" id="UP000828390">
    <property type="component" value="Unassembled WGS sequence"/>
</dbReference>
<keyword evidence="4" id="KW-0560">Oxidoreductase</keyword>
<dbReference type="AlphaFoldDB" id="A0A9D4EED9"/>
<keyword evidence="8" id="KW-1185">Reference proteome</keyword>
<evidence type="ECO:0000256" key="3">
    <source>
        <dbReference type="ARBA" id="ARBA00022964"/>
    </source>
</evidence>
<dbReference type="Pfam" id="PF02668">
    <property type="entry name" value="TauD"/>
    <property type="match status" value="1"/>
</dbReference>
<evidence type="ECO:0000313" key="8">
    <source>
        <dbReference type="Proteomes" id="UP000828390"/>
    </source>
</evidence>
<comment type="similarity">
    <text evidence="1">Belongs to the TfdA dioxygenase family.</text>
</comment>
<dbReference type="Gene3D" id="3.60.130.10">
    <property type="entry name" value="Clavaminate synthase-like"/>
    <property type="match status" value="1"/>
</dbReference>
<sequence>MIFTTNTFGGLVDGVKIVELNQNCADQLKQEAFMFRFLLLREQNLTWQDQIRFTELLGTPFMDALSPNRKKHDAVPDPRIGVFSNDHVEGLRLQGTEGWHVDGNVVEKPHMFTLIYCKSSNKNGPTLIVPLKEIFDMLSNDERCYLERIYFVSGINSTIVHPLLYKDGRRNDNTIMLALGRLSGQYLEEQTDGSKREMSMEETQFVQDLIEAKILGSNLIYAHQYKPGDLIVLYNPSVSHIAGPGSQSSREVSGLRLMTRTTVRGENLPSVTSHIKYEFSKMSPFENGYCVFSLKDSVYYPRFGVFDSHEHAGKHCQRLNKHADLAVLPTVEWNDFVRDMHRRPTLAKR</sequence>
<dbReference type="GO" id="GO:0046872">
    <property type="term" value="F:metal ion binding"/>
    <property type="evidence" value="ECO:0007669"/>
    <property type="project" value="UniProtKB-KW"/>
</dbReference>
<protein>
    <recommendedName>
        <fullName evidence="6">TauD/TfdA-like domain-containing protein</fullName>
    </recommendedName>
</protein>
<evidence type="ECO:0000256" key="1">
    <source>
        <dbReference type="ARBA" id="ARBA00005896"/>
    </source>
</evidence>
<evidence type="ECO:0000256" key="4">
    <source>
        <dbReference type="ARBA" id="ARBA00023002"/>
    </source>
</evidence>
<proteinExistence type="inferred from homology"/>
<reference evidence="7" key="2">
    <citation type="submission" date="2020-11" db="EMBL/GenBank/DDBJ databases">
        <authorList>
            <person name="McCartney M.A."/>
            <person name="Auch B."/>
            <person name="Kono T."/>
            <person name="Mallez S."/>
            <person name="Becker A."/>
            <person name="Gohl D.M."/>
            <person name="Silverstein K.A.T."/>
            <person name="Koren S."/>
            <person name="Bechman K.B."/>
            <person name="Herman A."/>
            <person name="Abrahante J.E."/>
            <person name="Garbe J."/>
        </authorList>
    </citation>
    <scope>NUCLEOTIDE SEQUENCE</scope>
    <source>
        <strain evidence="7">Duluth1</strain>
        <tissue evidence="7">Whole animal</tissue>
    </source>
</reference>
<dbReference type="SUPFAM" id="SSF51197">
    <property type="entry name" value="Clavaminate synthase-like"/>
    <property type="match status" value="1"/>
</dbReference>
<accession>A0A9D4EED9</accession>
<dbReference type="InterPro" id="IPR042098">
    <property type="entry name" value="TauD-like_sf"/>
</dbReference>
<keyword evidence="3" id="KW-0223">Dioxygenase</keyword>
<evidence type="ECO:0000259" key="6">
    <source>
        <dbReference type="Pfam" id="PF02668"/>
    </source>
</evidence>
<organism evidence="7 8">
    <name type="scientific">Dreissena polymorpha</name>
    <name type="common">Zebra mussel</name>
    <name type="synonym">Mytilus polymorpha</name>
    <dbReference type="NCBI Taxonomy" id="45954"/>
    <lineage>
        <taxon>Eukaryota</taxon>
        <taxon>Metazoa</taxon>
        <taxon>Spiralia</taxon>
        <taxon>Lophotrochozoa</taxon>
        <taxon>Mollusca</taxon>
        <taxon>Bivalvia</taxon>
        <taxon>Autobranchia</taxon>
        <taxon>Heteroconchia</taxon>
        <taxon>Euheterodonta</taxon>
        <taxon>Imparidentia</taxon>
        <taxon>Neoheterodontei</taxon>
        <taxon>Myida</taxon>
        <taxon>Dreissenoidea</taxon>
        <taxon>Dreissenidae</taxon>
        <taxon>Dreissena</taxon>
    </lineage>
</organism>
<keyword evidence="5" id="KW-0408">Iron</keyword>
<dbReference type="EMBL" id="JAIWYP010000009">
    <property type="protein sequence ID" value="KAH3777569.1"/>
    <property type="molecule type" value="Genomic_DNA"/>
</dbReference>
<feature type="domain" description="TauD/TfdA-like" evidence="6">
    <location>
        <begin position="14"/>
        <end position="250"/>
    </location>
</feature>
<keyword evidence="2" id="KW-0479">Metal-binding</keyword>
<dbReference type="PANTHER" id="PTHR43779">
    <property type="entry name" value="DIOXYGENASE RV0097-RELATED"/>
    <property type="match status" value="1"/>
</dbReference>
<evidence type="ECO:0000256" key="2">
    <source>
        <dbReference type="ARBA" id="ARBA00022723"/>
    </source>
</evidence>
<dbReference type="InterPro" id="IPR051178">
    <property type="entry name" value="TfdA_dioxygenase"/>
</dbReference>
<reference evidence="7" key="1">
    <citation type="journal article" date="2019" name="bioRxiv">
        <title>The Genome of the Zebra Mussel, Dreissena polymorpha: A Resource for Invasive Species Research.</title>
        <authorList>
            <person name="McCartney M.A."/>
            <person name="Auch B."/>
            <person name="Kono T."/>
            <person name="Mallez S."/>
            <person name="Zhang Y."/>
            <person name="Obille A."/>
            <person name="Becker A."/>
            <person name="Abrahante J.E."/>
            <person name="Garbe J."/>
            <person name="Badalamenti J.P."/>
            <person name="Herman A."/>
            <person name="Mangelson H."/>
            <person name="Liachko I."/>
            <person name="Sullivan S."/>
            <person name="Sone E.D."/>
            <person name="Koren S."/>
            <person name="Silverstein K.A.T."/>
            <person name="Beckman K.B."/>
            <person name="Gohl D.M."/>
        </authorList>
    </citation>
    <scope>NUCLEOTIDE SEQUENCE</scope>
    <source>
        <strain evidence="7">Duluth1</strain>
        <tissue evidence="7">Whole animal</tissue>
    </source>
</reference>
<dbReference type="GO" id="GO:0051213">
    <property type="term" value="F:dioxygenase activity"/>
    <property type="evidence" value="ECO:0007669"/>
    <property type="project" value="UniProtKB-KW"/>
</dbReference>
<name>A0A9D4EED9_DREPO</name>